<dbReference type="AlphaFoldDB" id="A0A640VYM0"/>
<keyword evidence="3" id="KW-1185">Reference proteome</keyword>
<dbReference type="PANTHER" id="PTHR33840:SF1">
    <property type="entry name" value="TLE1 PHOSPHOLIPASE DOMAIN-CONTAINING PROTEIN"/>
    <property type="match status" value="1"/>
</dbReference>
<reference evidence="2 3" key="1">
    <citation type="submission" date="2019-12" db="EMBL/GenBank/DDBJ databases">
        <title>Roseobacter cerasinus sp. nov., isolated from seawater around aquaculture.</title>
        <authorList>
            <person name="Muramatsu S."/>
            <person name="Takabe Y."/>
            <person name="Mori K."/>
            <person name="Takaichi S."/>
            <person name="Hanada S."/>
        </authorList>
    </citation>
    <scope>NUCLEOTIDE SEQUENCE [LARGE SCALE GENOMIC DNA]</scope>
    <source>
        <strain evidence="2 3">AI77</strain>
    </source>
</reference>
<dbReference type="Proteomes" id="UP000436522">
    <property type="component" value="Unassembled WGS sequence"/>
</dbReference>
<evidence type="ECO:0000313" key="3">
    <source>
        <dbReference type="Proteomes" id="UP000436522"/>
    </source>
</evidence>
<dbReference type="OrthoDB" id="4378831at2"/>
<dbReference type="EMBL" id="BLIV01000009">
    <property type="protein sequence ID" value="GFE52045.1"/>
    <property type="molecule type" value="Genomic_DNA"/>
</dbReference>
<dbReference type="RefSeq" id="WP_159980310.1">
    <property type="nucleotide sequence ID" value="NZ_BLIV01000009.1"/>
</dbReference>
<evidence type="ECO:0000259" key="1">
    <source>
        <dbReference type="Pfam" id="PF09994"/>
    </source>
</evidence>
<organism evidence="2 3">
    <name type="scientific">Roseobacter cerasinus</name>
    <dbReference type="NCBI Taxonomy" id="2602289"/>
    <lineage>
        <taxon>Bacteria</taxon>
        <taxon>Pseudomonadati</taxon>
        <taxon>Pseudomonadota</taxon>
        <taxon>Alphaproteobacteria</taxon>
        <taxon>Rhodobacterales</taxon>
        <taxon>Roseobacteraceae</taxon>
        <taxon>Roseobacter</taxon>
    </lineage>
</organism>
<sequence length="382" mass="42662">MAHIAIFCDGTWNSTQSEAPTHVLRLSRACLRSPEQIVIYTEGVGTGTGRISGLGRWLSRVGGGLFGWGLNRNIASTYLQLCQCYQPGDKILIFGFSRGAFTARSLAGLIRKCGILEDPTPANLRRAFRLYRRRGARNAPDQPHIRAARQILSPRYATSQTDIRARADDSHLVRIAYLGVWDTVGALGIPEPVFGRWARWWNARYAFHDTRLSHLVEAARHAVALDERRKPYIPTLWDNLDDAPDASGLNQGDSSPDRPYQQMWFVGDHGIVGGSAQTRALADIALAWIWEGAARQGLRLTPGVAIPDVPLNPVTATSEIDDHGWLYRWVPRLLRWRQGPDQSIDVHDTVRLRVAGRSDYRPLSLRRLMPALSRLDETPPAG</sequence>
<accession>A0A640VYM0</accession>
<dbReference type="InterPro" id="IPR018712">
    <property type="entry name" value="Tle1-like_cat"/>
</dbReference>
<name>A0A640VYM0_9RHOB</name>
<evidence type="ECO:0000313" key="2">
    <source>
        <dbReference type="EMBL" id="GFE52045.1"/>
    </source>
</evidence>
<protein>
    <submittedName>
        <fullName evidence="2">Peptidoglycan-binding protein LysM</fullName>
    </submittedName>
</protein>
<dbReference type="Pfam" id="PF09994">
    <property type="entry name" value="T6SS_Tle1-like_cat"/>
    <property type="match status" value="1"/>
</dbReference>
<gene>
    <name evidence="2" type="ORF">So717_37980</name>
</gene>
<proteinExistence type="predicted"/>
<dbReference type="PANTHER" id="PTHR33840">
    <property type="match status" value="1"/>
</dbReference>
<comment type="caution">
    <text evidence="2">The sequence shown here is derived from an EMBL/GenBank/DDBJ whole genome shotgun (WGS) entry which is preliminary data.</text>
</comment>
<feature type="domain" description="T6SS Phospholipase effector Tle1-like catalytic" evidence="1">
    <location>
        <begin position="4"/>
        <end position="290"/>
    </location>
</feature>